<gene>
    <name evidence="2" type="ORF">V1264_007163</name>
</gene>
<accession>A0AAN9AVL8</accession>
<proteinExistence type="predicted"/>
<dbReference type="AlphaFoldDB" id="A0AAN9AVL8"/>
<sequence>MRSYSPCIHFRCHGAKTTAERLNRDRGLEWSRTPNTGRSEALTDEPHGLTTPLESFPLLTSSILPT</sequence>
<reference evidence="2 3" key="1">
    <citation type="submission" date="2024-02" db="EMBL/GenBank/DDBJ databases">
        <title>Chromosome-scale genome assembly of the rough periwinkle Littorina saxatilis.</title>
        <authorList>
            <person name="De Jode A."/>
            <person name="Faria R."/>
            <person name="Formenti G."/>
            <person name="Sims Y."/>
            <person name="Smith T.P."/>
            <person name="Tracey A."/>
            <person name="Wood J.M.D."/>
            <person name="Zagrodzka Z.B."/>
            <person name="Johannesson K."/>
            <person name="Butlin R.K."/>
            <person name="Leder E.H."/>
        </authorList>
    </citation>
    <scope>NUCLEOTIDE SEQUENCE [LARGE SCALE GENOMIC DNA]</scope>
    <source>
        <strain evidence="2">Snail1</strain>
        <tissue evidence="2">Muscle</tissue>
    </source>
</reference>
<protein>
    <submittedName>
        <fullName evidence="2">Uncharacterized protein</fullName>
    </submittedName>
</protein>
<organism evidence="2 3">
    <name type="scientific">Littorina saxatilis</name>
    <dbReference type="NCBI Taxonomy" id="31220"/>
    <lineage>
        <taxon>Eukaryota</taxon>
        <taxon>Metazoa</taxon>
        <taxon>Spiralia</taxon>
        <taxon>Lophotrochozoa</taxon>
        <taxon>Mollusca</taxon>
        <taxon>Gastropoda</taxon>
        <taxon>Caenogastropoda</taxon>
        <taxon>Littorinimorpha</taxon>
        <taxon>Littorinoidea</taxon>
        <taxon>Littorinidae</taxon>
        <taxon>Littorina</taxon>
    </lineage>
</organism>
<evidence type="ECO:0000313" key="2">
    <source>
        <dbReference type="EMBL" id="KAK7093400.1"/>
    </source>
</evidence>
<keyword evidence="3" id="KW-1185">Reference proteome</keyword>
<name>A0AAN9AVL8_9CAEN</name>
<dbReference type="EMBL" id="JBAMIC010000019">
    <property type="protein sequence ID" value="KAK7093400.1"/>
    <property type="molecule type" value="Genomic_DNA"/>
</dbReference>
<feature type="region of interest" description="Disordered" evidence="1">
    <location>
        <begin position="25"/>
        <end position="54"/>
    </location>
</feature>
<evidence type="ECO:0000313" key="3">
    <source>
        <dbReference type="Proteomes" id="UP001374579"/>
    </source>
</evidence>
<comment type="caution">
    <text evidence="2">The sequence shown here is derived from an EMBL/GenBank/DDBJ whole genome shotgun (WGS) entry which is preliminary data.</text>
</comment>
<evidence type="ECO:0000256" key="1">
    <source>
        <dbReference type="SAM" id="MobiDB-lite"/>
    </source>
</evidence>
<dbReference type="Proteomes" id="UP001374579">
    <property type="component" value="Unassembled WGS sequence"/>
</dbReference>